<evidence type="ECO:0000256" key="3">
    <source>
        <dbReference type="SAM" id="Coils"/>
    </source>
</evidence>
<dbReference type="InterPro" id="IPR050639">
    <property type="entry name" value="SSR_resolvase"/>
</dbReference>
<evidence type="ECO:0000313" key="5">
    <source>
        <dbReference type="EMBL" id="MFB9476945.1"/>
    </source>
</evidence>
<dbReference type="InterPro" id="IPR038109">
    <property type="entry name" value="DNA_bind_recomb_sf"/>
</dbReference>
<evidence type="ECO:0000259" key="4">
    <source>
        <dbReference type="PROSITE" id="PS51737"/>
    </source>
</evidence>
<evidence type="ECO:0000256" key="2">
    <source>
        <dbReference type="ARBA" id="ARBA00023172"/>
    </source>
</evidence>
<dbReference type="Gene3D" id="3.90.1750.20">
    <property type="entry name" value="Putative Large Serine Recombinase, Chain B, Domain 2"/>
    <property type="match status" value="1"/>
</dbReference>
<feature type="coiled-coil region" evidence="3">
    <location>
        <begin position="194"/>
        <end position="221"/>
    </location>
</feature>
<keyword evidence="3" id="KW-0175">Coiled coil</keyword>
<dbReference type="Proteomes" id="UP001589568">
    <property type="component" value="Unassembled WGS sequence"/>
</dbReference>
<protein>
    <submittedName>
        <fullName evidence="5">Recombinase family protein</fullName>
    </submittedName>
</protein>
<dbReference type="InterPro" id="IPR011109">
    <property type="entry name" value="DNA_bind_recombinase_dom"/>
</dbReference>
<organism evidence="5 6">
    <name type="scientific">Nonomuraea salmonea</name>
    <dbReference type="NCBI Taxonomy" id="46181"/>
    <lineage>
        <taxon>Bacteria</taxon>
        <taxon>Bacillati</taxon>
        <taxon>Actinomycetota</taxon>
        <taxon>Actinomycetes</taxon>
        <taxon>Streptosporangiales</taxon>
        <taxon>Streptosporangiaceae</taxon>
        <taxon>Nonomuraea</taxon>
    </lineage>
</organism>
<comment type="caution">
    <text evidence="5">The sequence shown here is derived from an EMBL/GenBank/DDBJ whole genome shotgun (WGS) entry which is preliminary data.</text>
</comment>
<gene>
    <name evidence="5" type="ORF">ACFFR3_46275</name>
</gene>
<dbReference type="PROSITE" id="PS51737">
    <property type="entry name" value="RECOMBINASE_DNA_BIND"/>
    <property type="match status" value="1"/>
</dbReference>
<dbReference type="EMBL" id="JBHMCF010000057">
    <property type="protein sequence ID" value="MFB9476945.1"/>
    <property type="molecule type" value="Genomic_DNA"/>
</dbReference>
<accession>A0ABV5P2Y9</accession>
<dbReference type="PANTHER" id="PTHR30461">
    <property type="entry name" value="DNA-INVERTASE FROM LAMBDOID PROPHAGE"/>
    <property type="match status" value="1"/>
</dbReference>
<dbReference type="PANTHER" id="PTHR30461:SF2">
    <property type="entry name" value="SERINE RECOMBINASE PINE-RELATED"/>
    <property type="match status" value="1"/>
</dbReference>
<sequence length="314" mass="35204">MRCFGYTDEGRPLPDEARLIRHMAQQAIEGLLEREIAAELNAAGHVTSAGGAWTGKTVSRLLVNPRLAGMRTYKGEVVQKRAYPQVLAEDPDDYDSAEATHKRLVETLNGPDRASTPPTRQYLLTGGLAKCGLCGSNLMAQRSNSKRRGMVCRVSAPYFGCGKIRIAAEPLEEDVARHVLARFGSRRVRERLAEHIGEQAAQRLREELDEVEEKLRKLGEDYVQVPLERETFLAAQKVLARERDNLQARLAKSREVESLPEEITDESLATWWKTADLERRRALVQVVLDHVKVGSATRPGYTGFDAGRVAYVWR</sequence>
<keyword evidence="6" id="KW-1185">Reference proteome</keyword>
<reference evidence="5 6" key="1">
    <citation type="submission" date="2024-09" db="EMBL/GenBank/DDBJ databases">
        <authorList>
            <person name="Sun Q."/>
            <person name="Mori K."/>
        </authorList>
    </citation>
    <scope>NUCLEOTIDE SEQUENCE [LARGE SCALE GENOMIC DNA]</scope>
    <source>
        <strain evidence="5 6">JCM 3324</strain>
    </source>
</reference>
<keyword evidence="2" id="KW-0233">DNA recombination</keyword>
<dbReference type="InterPro" id="IPR025827">
    <property type="entry name" value="Zn_ribbon_recom_dom"/>
</dbReference>
<name>A0ABV5P2Y9_9ACTN</name>
<proteinExistence type="predicted"/>
<feature type="domain" description="Recombinase" evidence="4">
    <location>
        <begin position="1"/>
        <end position="114"/>
    </location>
</feature>
<dbReference type="RefSeq" id="WP_379485237.1">
    <property type="nucleotide sequence ID" value="NZ_JBHMCF010000057.1"/>
</dbReference>
<evidence type="ECO:0000313" key="6">
    <source>
        <dbReference type="Proteomes" id="UP001589568"/>
    </source>
</evidence>
<keyword evidence="1" id="KW-0238">DNA-binding</keyword>
<evidence type="ECO:0000256" key="1">
    <source>
        <dbReference type="ARBA" id="ARBA00023125"/>
    </source>
</evidence>
<dbReference type="Pfam" id="PF07508">
    <property type="entry name" value="Recombinase"/>
    <property type="match status" value="1"/>
</dbReference>
<dbReference type="Pfam" id="PF13408">
    <property type="entry name" value="Zn_ribbon_recom"/>
    <property type="match status" value="1"/>
</dbReference>